<dbReference type="OrthoDB" id="3695060at2"/>
<sequence length="277" mass="29768">MSGPAKDAKWEKIGNRLFVCLFVISVFVPIVYLAFNATSDDGDATVYTGGLFDRDGAAHLVDRLRTAADAQGICYGWAIDTDLPDFRSSYPDTGAVTTPAPAPTLSAPSELEQRLRELERQAVLDLEPDEDVGSNLGAGVDARRDPVRCPRWVVFTADYFYSSYEEEWTAVSTRIETNLPLTLDASDLHAAGITDDDLLGMRPYARLADAIGALPMIVAEKGAADPVPAPPTRIPSAGDTVSPPGIGRYIWMGIGGLLVALGLTWIIVAALRSRRSA</sequence>
<dbReference type="KEGG" id="tcu:Tcur_1154"/>
<name>D1A8P4_THECD</name>
<feature type="transmembrane region" description="Helical" evidence="1">
    <location>
        <begin position="249"/>
        <end position="271"/>
    </location>
</feature>
<keyword evidence="1" id="KW-0812">Transmembrane</keyword>
<dbReference type="EMBL" id="CP001738">
    <property type="protein sequence ID" value="ACY96739.1"/>
    <property type="molecule type" value="Genomic_DNA"/>
</dbReference>
<accession>D1A8P4</accession>
<protein>
    <submittedName>
        <fullName evidence="2">Uncharacterized protein</fullName>
    </submittedName>
</protein>
<organism evidence="2 3">
    <name type="scientific">Thermomonospora curvata (strain ATCC 19995 / DSM 43183 / JCM 3096 / KCTC 9072 / NBRC 15933 / NCIMB 10081 / Henssen B9)</name>
    <dbReference type="NCBI Taxonomy" id="471852"/>
    <lineage>
        <taxon>Bacteria</taxon>
        <taxon>Bacillati</taxon>
        <taxon>Actinomycetota</taxon>
        <taxon>Actinomycetes</taxon>
        <taxon>Streptosporangiales</taxon>
        <taxon>Thermomonosporaceae</taxon>
        <taxon>Thermomonospora</taxon>
    </lineage>
</organism>
<feature type="transmembrane region" description="Helical" evidence="1">
    <location>
        <begin position="16"/>
        <end position="35"/>
    </location>
</feature>
<keyword evidence="1" id="KW-0472">Membrane</keyword>
<proteinExistence type="predicted"/>
<keyword evidence="1" id="KW-1133">Transmembrane helix</keyword>
<gene>
    <name evidence="2" type="ordered locus">Tcur_1154</name>
</gene>
<evidence type="ECO:0000313" key="2">
    <source>
        <dbReference type="EMBL" id="ACY96739.1"/>
    </source>
</evidence>
<dbReference type="RefSeq" id="WP_012851523.1">
    <property type="nucleotide sequence ID" value="NC_013510.1"/>
</dbReference>
<dbReference type="Proteomes" id="UP000001918">
    <property type="component" value="Chromosome"/>
</dbReference>
<keyword evidence="3" id="KW-1185">Reference proteome</keyword>
<dbReference type="AlphaFoldDB" id="D1A8P4"/>
<reference evidence="2 3" key="1">
    <citation type="journal article" date="2011" name="Stand. Genomic Sci.">
        <title>Complete genome sequence of Thermomonospora curvata type strain (B9).</title>
        <authorList>
            <person name="Chertkov O."/>
            <person name="Sikorski J."/>
            <person name="Nolan M."/>
            <person name="Lapidus A."/>
            <person name="Lucas S."/>
            <person name="Del Rio T.G."/>
            <person name="Tice H."/>
            <person name="Cheng J.F."/>
            <person name="Goodwin L."/>
            <person name="Pitluck S."/>
            <person name="Liolios K."/>
            <person name="Ivanova N."/>
            <person name="Mavromatis K."/>
            <person name="Mikhailova N."/>
            <person name="Ovchinnikova G."/>
            <person name="Pati A."/>
            <person name="Chen A."/>
            <person name="Palaniappan K."/>
            <person name="Djao O.D."/>
            <person name="Land M."/>
            <person name="Hauser L."/>
            <person name="Chang Y.J."/>
            <person name="Jeffries C.D."/>
            <person name="Brettin T."/>
            <person name="Han C."/>
            <person name="Detter J.C."/>
            <person name="Rohde M."/>
            <person name="Goker M."/>
            <person name="Woyke T."/>
            <person name="Bristow J."/>
            <person name="Eisen J.A."/>
            <person name="Markowitz V."/>
            <person name="Hugenholtz P."/>
            <person name="Klenk H.P."/>
            <person name="Kyrpides N.C."/>
        </authorList>
    </citation>
    <scope>NUCLEOTIDE SEQUENCE [LARGE SCALE GENOMIC DNA]</scope>
    <source>
        <strain evidence="3">ATCC 19995 / DSM 43183 / JCM 3096 / KCTC 9072 / NBRC 15933 / NCIMB 10081 / Henssen B9</strain>
    </source>
</reference>
<dbReference type="STRING" id="471852.Tcur_1154"/>
<evidence type="ECO:0000313" key="3">
    <source>
        <dbReference type="Proteomes" id="UP000001918"/>
    </source>
</evidence>
<dbReference type="HOGENOM" id="CLU_1081027_0_0_11"/>
<evidence type="ECO:0000256" key="1">
    <source>
        <dbReference type="SAM" id="Phobius"/>
    </source>
</evidence>